<dbReference type="PROSITE" id="PS50983">
    <property type="entry name" value="FE_B12_PBP"/>
    <property type="match status" value="1"/>
</dbReference>
<comment type="caution">
    <text evidence="5">The sequence shown here is derived from an EMBL/GenBank/DDBJ whole genome shotgun (WGS) entry which is preliminary data.</text>
</comment>
<reference evidence="5 6" key="1">
    <citation type="submission" date="2024-09" db="EMBL/GenBank/DDBJ databases">
        <authorList>
            <person name="Sun Q."/>
            <person name="Mori K."/>
        </authorList>
    </citation>
    <scope>NUCLEOTIDE SEQUENCE [LARGE SCALE GENOMIC DNA]</scope>
    <source>
        <strain evidence="5 6">JCM 12520</strain>
    </source>
</reference>
<dbReference type="PROSITE" id="PS51257">
    <property type="entry name" value="PROKAR_LIPOPROTEIN"/>
    <property type="match status" value="1"/>
</dbReference>
<keyword evidence="3" id="KW-0732">Signal</keyword>
<gene>
    <name evidence="5" type="ORF">ACFFNY_15885</name>
</gene>
<organism evidence="5 6">
    <name type="scientific">Paenibacillus hodogayensis</name>
    <dbReference type="NCBI Taxonomy" id="279208"/>
    <lineage>
        <taxon>Bacteria</taxon>
        <taxon>Bacillati</taxon>
        <taxon>Bacillota</taxon>
        <taxon>Bacilli</taxon>
        <taxon>Bacillales</taxon>
        <taxon>Paenibacillaceae</taxon>
        <taxon>Paenibacillus</taxon>
    </lineage>
</organism>
<dbReference type="SUPFAM" id="SSF53807">
    <property type="entry name" value="Helical backbone' metal receptor"/>
    <property type="match status" value="1"/>
</dbReference>
<dbReference type="Gene3D" id="3.40.50.1980">
    <property type="entry name" value="Nitrogenase molybdenum iron protein domain"/>
    <property type="match status" value="2"/>
</dbReference>
<name>A0ABV5VXK9_9BACL</name>
<evidence type="ECO:0000259" key="4">
    <source>
        <dbReference type="PROSITE" id="PS50983"/>
    </source>
</evidence>
<evidence type="ECO:0000256" key="3">
    <source>
        <dbReference type="SAM" id="SignalP"/>
    </source>
</evidence>
<dbReference type="PANTHER" id="PTHR30535:SF34">
    <property type="entry name" value="MOLYBDATE-BINDING PROTEIN MOLA"/>
    <property type="match status" value="1"/>
</dbReference>
<evidence type="ECO:0000313" key="6">
    <source>
        <dbReference type="Proteomes" id="UP001589619"/>
    </source>
</evidence>
<evidence type="ECO:0000256" key="1">
    <source>
        <dbReference type="ARBA" id="ARBA00008814"/>
    </source>
</evidence>
<evidence type="ECO:0000256" key="2">
    <source>
        <dbReference type="SAM" id="MobiDB-lite"/>
    </source>
</evidence>
<accession>A0ABV5VXK9</accession>
<dbReference type="InterPro" id="IPR050902">
    <property type="entry name" value="ABC_Transporter_SBP"/>
</dbReference>
<dbReference type="Pfam" id="PF01497">
    <property type="entry name" value="Peripla_BP_2"/>
    <property type="match status" value="1"/>
</dbReference>
<dbReference type="Proteomes" id="UP001589619">
    <property type="component" value="Unassembled WGS sequence"/>
</dbReference>
<sequence>MQLKTKITYTILTLIFFLTLMGCSSATNQSRHPDNTPGSPETSSSSQQPYLTFKDQAGQNVILNKKPERVVILNTEALELFYQLGGQAVGRAKAPGTPVPEAAKGAEDVGQINQVSLEKITSLKPDLVIGQPLFHANLKDVLGMNQIPLALVNVSSYEDIQKTGKLFGQIIGKEAETEAVLKETENRIQTIINKVPNQSPKFAVITIMPMGISIQKSGGLALDIANKLKLNNVADGMQSGQLPSSVPYSIEKLIEADPEYLFMIVHGTEEYGRQKLKDDLESNPAWASLRAVKEKRMVFLPSDFVNSPGLKVDQTFEYVAKLVYPDAYGK</sequence>
<keyword evidence="6" id="KW-1185">Reference proteome</keyword>
<dbReference type="InterPro" id="IPR002491">
    <property type="entry name" value="ABC_transptr_periplasmic_BD"/>
</dbReference>
<comment type="similarity">
    <text evidence="1">Belongs to the bacterial solute-binding protein 8 family.</text>
</comment>
<dbReference type="EMBL" id="JBHMAG010000012">
    <property type="protein sequence ID" value="MFB9753045.1"/>
    <property type="molecule type" value="Genomic_DNA"/>
</dbReference>
<feature type="region of interest" description="Disordered" evidence="2">
    <location>
        <begin position="27"/>
        <end position="48"/>
    </location>
</feature>
<dbReference type="PANTHER" id="PTHR30535">
    <property type="entry name" value="VITAMIN B12-BINDING PROTEIN"/>
    <property type="match status" value="1"/>
</dbReference>
<proteinExistence type="inferred from homology"/>
<evidence type="ECO:0000313" key="5">
    <source>
        <dbReference type="EMBL" id="MFB9753045.1"/>
    </source>
</evidence>
<dbReference type="RefSeq" id="WP_344902523.1">
    <property type="nucleotide sequence ID" value="NZ_BAAAYO010000001.1"/>
</dbReference>
<feature type="chain" id="PRO_5045494545" evidence="3">
    <location>
        <begin position="27"/>
        <end position="330"/>
    </location>
</feature>
<feature type="domain" description="Fe/B12 periplasmic-binding" evidence="4">
    <location>
        <begin position="69"/>
        <end position="327"/>
    </location>
</feature>
<protein>
    <submittedName>
        <fullName evidence="5">ABC transporter substrate-binding protein</fullName>
    </submittedName>
</protein>
<feature type="signal peptide" evidence="3">
    <location>
        <begin position="1"/>
        <end position="26"/>
    </location>
</feature>